<dbReference type="AlphaFoldDB" id="A0AAN7TZT3"/>
<dbReference type="InterPro" id="IPR001568">
    <property type="entry name" value="RNase_T2-like"/>
</dbReference>
<comment type="caution">
    <text evidence="6">The sequence shown here is derived from an EMBL/GenBank/DDBJ whole genome shotgun (WGS) entry which is preliminary data.</text>
</comment>
<evidence type="ECO:0000256" key="5">
    <source>
        <dbReference type="SAM" id="SignalP"/>
    </source>
</evidence>
<feature type="signal peptide" evidence="5">
    <location>
        <begin position="1"/>
        <end position="20"/>
    </location>
</feature>
<dbReference type="GO" id="GO:0003723">
    <property type="term" value="F:RNA binding"/>
    <property type="evidence" value="ECO:0007669"/>
    <property type="project" value="InterPro"/>
</dbReference>
<accession>A0AAN7TZT3</accession>
<dbReference type="EMBL" id="JAVFKY010000001">
    <property type="protein sequence ID" value="KAK5582999.1"/>
    <property type="molecule type" value="Genomic_DNA"/>
</dbReference>
<reference evidence="6 7" key="1">
    <citation type="submission" date="2023-11" db="EMBL/GenBank/DDBJ databases">
        <title>Dfirmibasis_genome.</title>
        <authorList>
            <person name="Edelbroek B."/>
            <person name="Kjellin J."/>
            <person name="Jerlstrom-Hultqvist J."/>
            <person name="Soderbom F."/>
        </authorList>
    </citation>
    <scope>NUCLEOTIDE SEQUENCE [LARGE SCALE GENOMIC DNA]</scope>
    <source>
        <strain evidence="6 7">TNS-C-14</strain>
    </source>
</reference>
<evidence type="ECO:0000313" key="7">
    <source>
        <dbReference type="Proteomes" id="UP001344447"/>
    </source>
</evidence>
<dbReference type="PANTHER" id="PTHR11240:SF22">
    <property type="entry name" value="RIBONUCLEASE T2"/>
    <property type="match status" value="1"/>
</dbReference>
<evidence type="ECO:0000313" key="6">
    <source>
        <dbReference type="EMBL" id="KAK5582999.1"/>
    </source>
</evidence>
<dbReference type="GO" id="GO:0005576">
    <property type="term" value="C:extracellular region"/>
    <property type="evidence" value="ECO:0007669"/>
    <property type="project" value="TreeGrafter"/>
</dbReference>
<dbReference type="InterPro" id="IPR018188">
    <property type="entry name" value="RNase_T2_His_AS_1"/>
</dbReference>
<dbReference type="Gene3D" id="3.90.730.10">
    <property type="entry name" value="Ribonuclease T2-like"/>
    <property type="match status" value="1"/>
</dbReference>
<keyword evidence="5" id="KW-0732">Signal</keyword>
<comment type="similarity">
    <text evidence="1 4">Belongs to the RNase T2 family.</text>
</comment>
<organism evidence="6 7">
    <name type="scientific">Dictyostelium firmibasis</name>
    <dbReference type="NCBI Taxonomy" id="79012"/>
    <lineage>
        <taxon>Eukaryota</taxon>
        <taxon>Amoebozoa</taxon>
        <taxon>Evosea</taxon>
        <taxon>Eumycetozoa</taxon>
        <taxon>Dictyostelia</taxon>
        <taxon>Dictyosteliales</taxon>
        <taxon>Dictyosteliaceae</taxon>
        <taxon>Dictyostelium</taxon>
    </lineage>
</organism>
<name>A0AAN7TZT3_9MYCE</name>
<keyword evidence="7" id="KW-1185">Reference proteome</keyword>
<dbReference type="GO" id="GO:0006401">
    <property type="term" value="P:RNA catabolic process"/>
    <property type="evidence" value="ECO:0007669"/>
    <property type="project" value="TreeGrafter"/>
</dbReference>
<evidence type="ECO:0000256" key="1">
    <source>
        <dbReference type="ARBA" id="ARBA00007469"/>
    </source>
</evidence>
<dbReference type="SUPFAM" id="SSF55895">
    <property type="entry name" value="Ribonuclease Rh-like"/>
    <property type="match status" value="1"/>
</dbReference>
<keyword evidence="2" id="KW-1015">Disulfide bond</keyword>
<evidence type="ECO:0000256" key="4">
    <source>
        <dbReference type="RuleBase" id="RU004328"/>
    </source>
</evidence>
<dbReference type="PROSITE" id="PS00530">
    <property type="entry name" value="RNASE_T2_1"/>
    <property type="match status" value="1"/>
</dbReference>
<sequence>MNRFLTFALFALLFCSVSESSNLIKSDKPGDFDFYLFVQQWIYSYCESTSCIQSKIKEAFTIHGLWPENKNGSYPSFCSGPSFNVNDVKNLEDQLNIDWISLTETNEDFWSSEFSKHGTCAINNNNIVNGTFEYFQAGIDLYQKLNLTQALESENIYPSSKSISASNIVSAIQNQFGGKPGMQCEDSKLSTIAMCIDKDDLSIIDCPDLDGWSCDGDIQWPSKY</sequence>
<feature type="chain" id="PRO_5042873456" evidence="5">
    <location>
        <begin position="21"/>
        <end position="224"/>
    </location>
</feature>
<feature type="active site" evidence="3">
    <location>
        <position position="63"/>
    </location>
</feature>
<feature type="active site" evidence="3">
    <location>
        <position position="117"/>
    </location>
</feature>
<evidence type="ECO:0000256" key="2">
    <source>
        <dbReference type="ARBA" id="ARBA00023157"/>
    </source>
</evidence>
<dbReference type="InterPro" id="IPR036430">
    <property type="entry name" value="RNase_T2-like_sf"/>
</dbReference>
<dbReference type="Pfam" id="PF00445">
    <property type="entry name" value="Ribonuclease_T2"/>
    <property type="match status" value="1"/>
</dbReference>
<dbReference type="CDD" id="cd01061">
    <property type="entry name" value="RNase_T2_euk"/>
    <property type="match status" value="1"/>
</dbReference>
<dbReference type="GO" id="GO:0033897">
    <property type="term" value="F:ribonuclease T2 activity"/>
    <property type="evidence" value="ECO:0007669"/>
    <property type="project" value="InterPro"/>
</dbReference>
<dbReference type="Proteomes" id="UP001344447">
    <property type="component" value="Unassembled WGS sequence"/>
</dbReference>
<feature type="active site" evidence="3">
    <location>
        <position position="113"/>
    </location>
</feature>
<gene>
    <name evidence="6" type="ORF">RB653_004589</name>
</gene>
<protein>
    <submittedName>
        <fullName evidence="6">Uncharacterized protein</fullName>
    </submittedName>
</protein>
<dbReference type="InterPro" id="IPR033697">
    <property type="entry name" value="Ribonuclease_T2_eukaryotic"/>
</dbReference>
<evidence type="ECO:0000256" key="3">
    <source>
        <dbReference type="PIRSR" id="PIRSR633697-1"/>
    </source>
</evidence>
<dbReference type="PANTHER" id="PTHR11240">
    <property type="entry name" value="RIBONUCLEASE T2"/>
    <property type="match status" value="1"/>
</dbReference>
<proteinExistence type="inferred from homology"/>